<keyword evidence="2" id="KW-1185">Reference proteome</keyword>
<dbReference type="EMBL" id="ML977350">
    <property type="protein sequence ID" value="KAF2107974.1"/>
    <property type="molecule type" value="Genomic_DNA"/>
</dbReference>
<evidence type="ECO:0000313" key="2">
    <source>
        <dbReference type="Proteomes" id="UP000799770"/>
    </source>
</evidence>
<accession>A0A6A5YMR1</accession>
<dbReference type="SUPFAM" id="SSF81301">
    <property type="entry name" value="Nucleotidyltransferase"/>
    <property type="match status" value="1"/>
</dbReference>
<organism evidence="1 2">
    <name type="scientific">Lophiotrema nucula</name>
    <dbReference type="NCBI Taxonomy" id="690887"/>
    <lineage>
        <taxon>Eukaryota</taxon>
        <taxon>Fungi</taxon>
        <taxon>Dikarya</taxon>
        <taxon>Ascomycota</taxon>
        <taxon>Pezizomycotina</taxon>
        <taxon>Dothideomycetes</taxon>
        <taxon>Pleosporomycetidae</taxon>
        <taxon>Pleosporales</taxon>
        <taxon>Lophiotremataceae</taxon>
        <taxon>Lophiotrema</taxon>
    </lineage>
</organism>
<evidence type="ECO:0000313" key="1">
    <source>
        <dbReference type="EMBL" id="KAF2107974.1"/>
    </source>
</evidence>
<dbReference type="OrthoDB" id="4499271at2759"/>
<sequence>MLGVSPSSVASIAQALNAAQVPCVLWGHCLLNIHGVPSIVSSIDFVVPDDRLQVSIETLSKVRTLPACLRGELCPSGPQPYSPAPAFHIHMDGSKVTVDLYLQSETLWFLPSFDGTLSSPRKAKVPFDLVIASDQTILPPRRPGRGSGVFPSTEYPVLVPRAHVLLEAFMRLYVRDAETRTGSFAMAMITYMEEYVDEDGLLDVDRLPEPLGSFYKELGKGKKPVRQWTEELKGALRREDDRGGFEKDQ</sequence>
<proteinExistence type="predicted"/>
<evidence type="ECO:0008006" key="3">
    <source>
        <dbReference type="Google" id="ProtNLM"/>
    </source>
</evidence>
<name>A0A6A5YMR1_9PLEO</name>
<gene>
    <name evidence="1" type="ORF">BDV96DRAFT_588020</name>
</gene>
<dbReference type="InterPro" id="IPR043519">
    <property type="entry name" value="NT_sf"/>
</dbReference>
<protein>
    <recommendedName>
        <fullName evidence="3">Thioredoxin reductase</fullName>
    </recommendedName>
</protein>
<dbReference type="AlphaFoldDB" id="A0A6A5YMR1"/>
<reference evidence="1" key="1">
    <citation type="journal article" date="2020" name="Stud. Mycol.">
        <title>101 Dothideomycetes genomes: a test case for predicting lifestyles and emergence of pathogens.</title>
        <authorList>
            <person name="Haridas S."/>
            <person name="Albert R."/>
            <person name="Binder M."/>
            <person name="Bloem J."/>
            <person name="Labutti K."/>
            <person name="Salamov A."/>
            <person name="Andreopoulos B."/>
            <person name="Baker S."/>
            <person name="Barry K."/>
            <person name="Bills G."/>
            <person name="Bluhm B."/>
            <person name="Cannon C."/>
            <person name="Castanera R."/>
            <person name="Culley D."/>
            <person name="Daum C."/>
            <person name="Ezra D."/>
            <person name="Gonzalez J."/>
            <person name="Henrissat B."/>
            <person name="Kuo A."/>
            <person name="Liang C."/>
            <person name="Lipzen A."/>
            <person name="Lutzoni F."/>
            <person name="Magnuson J."/>
            <person name="Mondo S."/>
            <person name="Nolan M."/>
            <person name="Ohm R."/>
            <person name="Pangilinan J."/>
            <person name="Park H.-J."/>
            <person name="Ramirez L."/>
            <person name="Alfaro M."/>
            <person name="Sun H."/>
            <person name="Tritt A."/>
            <person name="Yoshinaga Y."/>
            <person name="Zwiers L.-H."/>
            <person name="Turgeon B."/>
            <person name="Goodwin S."/>
            <person name="Spatafora J."/>
            <person name="Crous P."/>
            <person name="Grigoriev I."/>
        </authorList>
    </citation>
    <scope>NUCLEOTIDE SEQUENCE</scope>
    <source>
        <strain evidence="1">CBS 627.86</strain>
    </source>
</reference>
<dbReference type="Proteomes" id="UP000799770">
    <property type="component" value="Unassembled WGS sequence"/>
</dbReference>